<evidence type="ECO:0000313" key="2">
    <source>
        <dbReference type="EMBL" id="OAA38544.1"/>
    </source>
</evidence>
<feature type="signal peptide" evidence="1">
    <location>
        <begin position="1"/>
        <end position="22"/>
    </location>
</feature>
<keyword evidence="1" id="KW-0732">Signal</keyword>
<dbReference type="SUPFAM" id="SSF141571">
    <property type="entry name" value="Pentapeptide repeat-like"/>
    <property type="match status" value="1"/>
</dbReference>
<proteinExistence type="predicted"/>
<organism evidence="2 3">
    <name type="scientific">Metarhizium rileyi (strain RCEF 4871)</name>
    <name type="common">Nomuraea rileyi</name>
    <dbReference type="NCBI Taxonomy" id="1649241"/>
    <lineage>
        <taxon>Eukaryota</taxon>
        <taxon>Fungi</taxon>
        <taxon>Dikarya</taxon>
        <taxon>Ascomycota</taxon>
        <taxon>Pezizomycotina</taxon>
        <taxon>Sordariomycetes</taxon>
        <taxon>Hypocreomycetidae</taxon>
        <taxon>Hypocreales</taxon>
        <taxon>Clavicipitaceae</taxon>
        <taxon>Metarhizium</taxon>
    </lineage>
</organism>
<name>A0A167A4K2_METRR</name>
<protein>
    <submittedName>
        <fullName evidence="2">Uncharacterized protein</fullName>
    </submittedName>
</protein>
<reference evidence="2 3" key="1">
    <citation type="journal article" date="2016" name="Genome Biol. Evol.">
        <title>Divergent and convergent evolution of fungal pathogenicity.</title>
        <authorList>
            <person name="Shang Y."/>
            <person name="Xiao G."/>
            <person name="Zheng P."/>
            <person name="Cen K."/>
            <person name="Zhan S."/>
            <person name="Wang C."/>
        </authorList>
    </citation>
    <scope>NUCLEOTIDE SEQUENCE [LARGE SCALE GENOMIC DNA]</scope>
    <source>
        <strain evidence="2 3">RCEF 4871</strain>
    </source>
</reference>
<evidence type="ECO:0000256" key="1">
    <source>
        <dbReference type="SAM" id="SignalP"/>
    </source>
</evidence>
<comment type="caution">
    <text evidence="2">The sequence shown here is derived from an EMBL/GenBank/DDBJ whole genome shotgun (WGS) entry which is preliminary data.</text>
</comment>
<dbReference type="Proteomes" id="UP000243498">
    <property type="component" value="Unassembled WGS sequence"/>
</dbReference>
<dbReference type="EMBL" id="AZHC01000025">
    <property type="protein sequence ID" value="OAA38544.1"/>
    <property type="molecule type" value="Genomic_DNA"/>
</dbReference>
<dbReference type="AlphaFoldDB" id="A0A167A4K2"/>
<evidence type="ECO:0000313" key="3">
    <source>
        <dbReference type="Proteomes" id="UP000243498"/>
    </source>
</evidence>
<gene>
    <name evidence="2" type="ORF">NOR_06572</name>
</gene>
<accession>A0A167A4K2</accession>
<feature type="chain" id="PRO_5007883507" evidence="1">
    <location>
        <begin position="23"/>
        <end position="360"/>
    </location>
</feature>
<dbReference type="OrthoDB" id="4405280at2759"/>
<keyword evidence="3" id="KW-1185">Reference proteome</keyword>
<sequence length="360" mass="40072">MGFSSALLIGLVTLTNWHGVEAATRDESNKNLRPEGVANVDIQTADILVEKPTLWSTFVPTNTVLTVCGGHTIHVTNAPVTLSTLLVSTATGRTTVTRTADQTFSLPQTTLVGGWDGKTTRTVTLPPASGSHSSNTTSSFNTTHSFNTTYSSNNRIPKPHYGLAGIIRIRVYYENRWPPISDQVVNGIWHSLIESDFIGSEIFWHCFVRQTFVWNASFLGEAFLDAFFYGKAFLDAFFYGEALDAFFLDAFSLDAFSLDAFFYGKALLNAFFLDAFFYGKAFLNASFLDAFFYGKALLNAFFHGEAPRCILLRQSLPQCILLRQSPPRCILPRCILPRCILPQCILPRPSLPQAFQDRQL</sequence>